<feature type="region of interest" description="Disordered" evidence="6">
    <location>
        <begin position="14"/>
        <end position="45"/>
    </location>
</feature>
<dbReference type="Pfam" id="PF00743">
    <property type="entry name" value="FMO-like"/>
    <property type="match status" value="1"/>
</dbReference>
<dbReference type="GO" id="GO:0050660">
    <property type="term" value="F:flavin adenine dinucleotide binding"/>
    <property type="evidence" value="ECO:0007669"/>
    <property type="project" value="InterPro"/>
</dbReference>
<keyword evidence="3" id="KW-0274">FAD</keyword>
<dbReference type="InterPro" id="IPR036188">
    <property type="entry name" value="FAD/NAD-bd_sf"/>
</dbReference>
<proteinExistence type="inferred from homology"/>
<protein>
    <recommendedName>
        <fullName evidence="9">Flavin-containing monooxygenase</fullName>
    </recommendedName>
</protein>
<dbReference type="PRINTS" id="PR00370">
    <property type="entry name" value="FMOXYGENASE"/>
</dbReference>
<evidence type="ECO:0000256" key="5">
    <source>
        <dbReference type="ARBA" id="ARBA00023002"/>
    </source>
</evidence>
<accession>A0AAV9PUE3</accession>
<dbReference type="InterPro" id="IPR050346">
    <property type="entry name" value="FMO-like"/>
</dbReference>
<evidence type="ECO:0000256" key="2">
    <source>
        <dbReference type="ARBA" id="ARBA00022630"/>
    </source>
</evidence>
<evidence type="ECO:0000313" key="7">
    <source>
        <dbReference type="EMBL" id="KAK5529376.1"/>
    </source>
</evidence>
<dbReference type="GO" id="GO:0050661">
    <property type="term" value="F:NADP binding"/>
    <property type="evidence" value="ECO:0007669"/>
    <property type="project" value="InterPro"/>
</dbReference>
<comment type="similarity">
    <text evidence="1">Belongs to the FMO family.</text>
</comment>
<evidence type="ECO:0000256" key="1">
    <source>
        <dbReference type="ARBA" id="ARBA00009183"/>
    </source>
</evidence>
<keyword evidence="2" id="KW-0285">Flavoprotein</keyword>
<evidence type="ECO:0000313" key="8">
    <source>
        <dbReference type="Proteomes" id="UP001345827"/>
    </source>
</evidence>
<evidence type="ECO:0000256" key="4">
    <source>
        <dbReference type="ARBA" id="ARBA00022857"/>
    </source>
</evidence>
<dbReference type="SUPFAM" id="SSF51905">
    <property type="entry name" value="FAD/NAD(P)-binding domain"/>
    <property type="match status" value="2"/>
</dbReference>
<dbReference type="InterPro" id="IPR020946">
    <property type="entry name" value="Flavin_mOase-like"/>
</dbReference>
<gene>
    <name evidence="7" type="ORF">LTR25_009622</name>
</gene>
<evidence type="ECO:0000256" key="6">
    <source>
        <dbReference type="SAM" id="MobiDB-lite"/>
    </source>
</evidence>
<dbReference type="GO" id="GO:0004499">
    <property type="term" value="F:N,N-dimethylaniline monooxygenase activity"/>
    <property type="evidence" value="ECO:0007669"/>
    <property type="project" value="InterPro"/>
</dbReference>
<evidence type="ECO:0008006" key="9">
    <source>
        <dbReference type="Google" id="ProtNLM"/>
    </source>
</evidence>
<sequence>MSPLSKDYCVISSLDPSFPNEKPSAGDYTFSPETAYETPPPEEEDGGAFEIAHAPPSPCYAGLMNNVSTPLMRTSLGAWPEGTADYVSQKVLEEYIQSLAEVTGVNKVTKYNTRVEEVWKQGDTWKLRTTTLEKTTNRQRLRESHWAFDAVVVASGHYNMPRVPDMRGLSTWKQLWPGRVRHSKSYRRPTEFKNKTILLIGAGVSSCDIAREAGEYAKHIFQSSRGGVLDLPASFLPSNASRIGAVKSFDLTRSEQHMGEENHIPASITLEDGSKLCGIDYVILCTGYITSYPFLRQLHSDTTPKSEASDEILVTQEGDMVHNLWKDIFYIPDPTLAFVGAPYHIATFSLFDFQAQAIARTFANKARLPDTRIMRLEYQQRVMTKGLGRDFHSLRGQGDEQAYVEDLVNWMNKDALLYGVDEMIGHTEEWFTANLAREEKLKWLRASKDQQAEASKYNGKLETLC</sequence>
<reference evidence="7 8" key="1">
    <citation type="submission" date="2023-06" db="EMBL/GenBank/DDBJ databases">
        <title>Black Yeasts Isolated from many extreme environments.</title>
        <authorList>
            <person name="Coleine C."/>
            <person name="Stajich J.E."/>
            <person name="Selbmann L."/>
        </authorList>
    </citation>
    <scope>NUCLEOTIDE SEQUENCE [LARGE SCALE GENOMIC DNA]</scope>
    <source>
        <strain evidence="7 8">CCFEE 5887</strain>
    </source>
</reference>
<comment type="caution">
    <text evidence="7">The sequence shown here is derived from an EMBL/GenBank/DDBJ whole genome shotgun (WGS) entry which is preliminary data.</text>
</comment>
<dbReference type="Proteomes" id="UP001345827">
    <property type="component" value="Unassembled WGS sequence"/>
</dbReference>
<keyword evidence="8" id="KW-1185">Reference proteome</keyword>
<name>A0AAV9PUE3_9PEZI</name>
<dbReference type="AlphaFoldDB" id="A0AAV9PUE3"/>
<dbReference type="EMBL" id="JAXLQG010000022">
    <property type="protein sequence ID" value="KAK5529376.1"/>
    <property type="molecule type" value="Genomic_DNA"/>
</dbReference>
<dbReference type="Gene3D" id="3.50.50.60">
    <property type="entry name" value="FAD/NAD(P)-binding domain"/>
    <property type="match status" value="2"/>
</dbReference>
<keyword evidence="5" id="KW-0560">Oxidoreductase</keyword>
<keyword evidence="4" id="KW-0521">NADP</keyword>
<dbReference type="InterPro" id="IPR000960">
    <property type="entry name" value="Flavin_mOase"/>
</dbReference>
<organism evidence="7 8">
    <name type="scientific">Vermiconidia calcicola</name>
    <dbReference type="NCBI Taxonomy" id="1690605"/>
    <lineage>
        <taxon>Eukaryota</taxon>
        <taxon>Fungi</taxon>
        <taxon>Dikarya</taxon>
        <taxon>Ascomycota</taxon>
        <taxon>Pezizomycotina</taxon>
        <taxon>Dothideomycetes</taxon>
        <taxon>Dothideomycetidae</taxon>
        <taxon>Mycosphaerellales</taxon>
        <taxon>Extremaceae</taxon>
        <taxon>Vermiconidia</taxon>
    </lineage>
</organism>
<dbReference type="PANTHER" id="PTHR23023">
    <property type="entry name" value="DIMETHYLANILINE MONOOXYGENASE"/>
    <property type="match status" value="1"/>
</dbReference>
<evidence type="ECO:0000256" key="3">
    <source>
        <dbReference type="ARBA" id="ARBA00022827"/>
    </source>
</evidence>